<accession>A0ABD0NG69</accession>
<evidence type="ECO:0000313" key="2">
    <source>
        <dbReference type="EMBL" id="KAL0159333.1"/>
    </source>
</evidence>
<dbReference type="EMBL" id="JAMKFB020000022">
    <property type="protein sequence ID" value="KAL0159333.1"/>
    <property type="molecule type" value="Genomic_DNA"/>
</dbReference>
<proteinExistence type="predicted"/>
<feature type="compositionally biased region" description="Low complexity" evidence="1">
    <location>
        <begin position="1"/>
        <end position="25"/>
    </location>
</feature>
<reference evidence="2 3" key="1">
    <citation type="submission" date="2024-05" db="EMBL/GenBank/DDBJ databases">
        <title>Genome sequencing and assembly of Indian major carp, Cirrhinus mrigala (Hamilton, 1822).</title>
        <authorList>
            <person name="Mohindra V."/>
            <person name="Chowdhury L.M."/>
            <person name="Lal K."/>
            <person name="Jena J.K."/>
        </authorList>
    </citation>
    <scope>NUCLEOTIDE SEQUENCE [LARGE SCALE GENOMIC DNA]</scope>
    <source>
        <strain evidence="2">CM1030</strain>
        <tissue evidence="2">Blood</tissue>
    </source>
</reference>
<protein>
    <submittedName>
        <fullName evidence="2">Uncharacterized protein</fullName>
    </submittedName>
</protein>
<dbReference type="AlphaFoldDB" id="A0ABD0NG69"/>
<gene>
    <name evidence="2" type="ORF">M9458_043058</name>
</gene>
<evidence type="ECO:0000313" key="3">
    <source>
        <dbReference type="Proteomes" id="UP001529510"/>
    </source>
</evidence>
<organism evidence="2 3">
    <name type="scientific">Cirrhinus mrigala</name>
    <name type="common">Mrigala</name>
    <dbReference type="NCBI Taxonomy" id="683832"/>
    <lineage>
        <taxon>Eukaryota</taxon>
        <taxon>Metazoa</taxon>
        <taxon>Chordata</taxon>
        <taxon>Craniata</taxon>
        <taxon>Vertebrata</taxon>
        <taxon>Euteleostomi</taxon>
        <taxon>Actinopterygii</taxon>
        <taxon>Neopterygii</taxon>
        <taxon>Teleostei</taxon>
        <taxon>Ostariophysi</taxon>
        <taxon>Cypriniformes</taxon>
        <taxon>Cyprinidae</taxon>
        <taxon>Labeoninae</taxon>
        <taxon>Labeonini</taxon>
        <taxon>Cirrhinus</taxon>
    </lineage>
</organism>
<feature type="non-terminal residue" evidence="2">
    <location>
        <position position="425"/>
    </location>
</feature>
<feature type="region of interest" description="Disordered" evidence="1">
    <location>
        <begin position="1"/>
        <end position="81"/>
    </location>
</feature>
<keyword evidence="3" id="KW-1185">Reference proteome</keyword>
<feature type="non-terminal residue" evidence="2">
    <location>
        <position position="1"/>
    </location>
</feature>
<dbReference type="Proteomes" id="UP001529510">
    <property type="component" value="Unassembled WGS sequence"/>
</dbReference>
<name>A0ABD0NG69_CIRMR</name>
<comment type="caution">
    <text evidence="2">The sequence shown here is derived from an EMBL/GenBank/DDBJ whole genome shotgun (WGS) entry which is preliminary data.</text>
</comment>
<evidence type="ECO:0000256" key="1">
    <source>
        <dbReference type="SAM" id="MobiDB-lite"/>
    </source>
</evidence>
<sequence>SSTIDPSSLLSSPPTSPPLRSTNSTRLPRSFRLPIGQLSTVRDSAPLATPHPSIPLALSGSSFRPTPLRPSGFPSPPRSLEPSAPPWPSIFLASSWLVGSPSPPQAPLSPVLPPSIGPLESSALPPPWLLPLSAPPWVALMAMAWVPSAFSCSKYLLSSPWLLPSSPPWSFVTLASPQPSGFPSLPRLLEPSAPPWPSRFSASSWLVGSPSPPQAPLPPVLPPPSSTMAPPSVGSTVGCLHGYGLGPVCLLLLQVPPVFSLAPSSISTLVICHSGFTTALRIPASALVIGAICSSFVLQILGVTLARRFSVSASGSTTTCSAAIDRPPGVGSPSSTMAPPSIGSTVGLLYGCGLDPTCLLLLQVSPVFSLAPPSISTLVFCHSGSTTAFRTPASATVTGAICFSLVLRILGVTLARQPESPPESK</sequence>